<dbReference type="InterPro" id="IPR050596">
    <property type="entry name" value="AspAT/PAT-like"/>
</dbReference>
<dbReference type="InterPro" id="IPR004839">
    <property type="entry name" value="Aminotransferase_I/II_large"/>
</dbReference>
<evidence type="ECO:0000256" key="2">
    <source>
        <dbReference type="ARBA" id="ARBA00002385"/>
    </source>
</evidence>
<dbReference type="EMBL" id="CP033455">
    <property type="protein sequence ID" value="QGR03338.1"/>
    <property type="molecule type" value="Genomic_DNA"/>
</dbReference>
<organism evidence="13 14">
    <name type="scientific">Ehrlichia ruminantium</name>
    <name type="common">heartwater rickettsia</name>
    <name type="synonym">Cowdria ruminantium</name>
    <dbReference type="NCBI Taxonomy" id="779"/>
    <lineage>
        <taxon>Bacteria</taxon>
        <taxon>Pseudomonadati</taxon>
        <taxon>Pseudomonadota</taxon>
        <taxon>Alphaproteobacteria</taxon>
        <taxon>Rickettsiales</taxon>
        <taxon>Anaplasmataceae</taxon>
        <taxon>Ehrlichia</taxon>
    </lineage>
</organism>
<dbReference type="SUPFAM" id="SSF53383">
    <property type="entry name" value="PLP-dependent transferases"/>
    <property type="match status" value="1"/>
</dbReference>
<dbReference type="GO" id="GO:0033854">
    <property type="term" value="F:glutamate-prephenate aminotransferase activity"/>
    <property type="evidence" value="ECO:0007669"/>
    <property type="project" value="UniProtKB-EC"/>
</dbReference>
<comment type="subcellular location">
    <subcellularLocation>
        <location evidence="3">Cytoplasm</location>
    </subcellularLocation>
</comment>
<dbReference type="PROSITE" id="PS00105">
    <property type="entry name" value="AA_TRANSFER_CLASS_1"/>
    <property type="match status" value="1"/>
</dbReference>
<keyword evidence="14" id="KW-1185">Reference proteome</keyword>
<dbReference type="GO" id="GO:0005737">
    <property type="term" value="C:cytoplasm"/>
    <property type="evidence" value="ECO:0007669"/>
    <property type="project" value="UniProtKB-SubCell"/>
</dbReference>
<dbReference type="Proteomes" id="UP000422822">
    <property type="component" value="Chromosome"/>
</dbReference>
<comment type="cofactor">
    <cofactor evidence="1 11">
        <name>pyridoxal 5'-phosphate</name>
        <dbReference type="ChEBI" id="CHEBI:597326"/>
    </cofactor>
</comment>
<dbReference type="PANTHER" id="PTHR46383:SF1">
    <property type="entry name" value="ASPARTATE AMINOTRANSFERASE"/>
    <property type="match status" value="1"/>
</dbReference>
<dbReference type="InterPro" id="IPR015422">
    <property type="entry name" value="PyrdxlP-dep_Trfase_small"/>
</dbReference>
<dbReference type="GO" id="GO:0006520">
    <property type="term" value="P:amino acid metabolic process"/>
    <property type="evidence" value="ECO:0007669"/>
    <property type="project" value="InterPro"/>
</dbReference>
<evidence type="ECO:0000256" key="8">
    <source>
        <dbReference type="ARBA" id="ARBA00022898"/>
    </source>
</evidence>
<evidence type="ECO:0000256" key="7">
    <source>
        <dbReference type="ARBA" id="ARBA00022679"/>
    </source>
</evidence>
<evidence type="ECO:0000259" key="12">
    <source>
        <dbReference type="Pfam" id="PF00155"/>
    </source>
</evidence>
<dbReference type="InterPro" id="IPR015424">
    <property type="entry name" value="PyrdxlP-dep_Trfase"/>
</dbReference>
<dbReference type="CDD" id="cd00609">
    <property type="entry name" value="AAT_like"/>
    <property type="match status" value="1"/>
</dbReference>
<protein>
    <recommendedName>
        <fullName evidence="11">Aminotransferase</fullName>
        <ecNumber evidence="11">2.6.1.-</ecNumber>
    </recommendedName>
</protein>
<evidence type="ECO:0000256" key="11">
    <source>
        <dbReference type="RuleBase" id="RU000481"/>
    </source>
</evidence>
<comment type="similarity">
    <text evidence="4 11">Belongs to the class-I pyridoxal-phosphate-dependent aminotransferase family.</text>
</comment>
<dbReference type="FunFam" id="3.40.640.10:FF:000033">
    <property type="entry name" value="Aspartate aminotransferase"/>
    <property type="match status" value="1"/>
</dbReference>
<dbReference type="Gene3D" id="3.90.1150.10">
    <property type="entry name" value="Aspartate Aminotransferase, domain 1"/>
    <property type="match status" value="1"/>
</dbReference>
<dbReference type="Pfam" id="PF00155">
    <property type="entry name" value="Aminotran_1_2"/>
    <property type="match status" value="1"/>
</dbReference>
<evidence type="ECO:0000256" key="3">
    <source>
        <dbReference type="ARBA" id="ARBA00004496"/>
    </source>
</evidence>
<evidence type="ECO:0000256" key="1">
    <source>
        <dbReference type="ARBA" id="ARBA00001933"/>
    </source>
</evidence>
<dbReference type="InterPro" id="IPR004838">
    <property type="entry name" value="NHTrfase_class1_PyrdxlP-BS"/>
</dbReference>
<keyword evidence="8" id="KW-0663">Pyridoxal phosphate</keyword>
<comment type="catalytic activity">
    <reaction evidence="10">
        <text>L-aspartate + 2-oxoglutarate = oxaloacetate + L-glutamate</text>
        <dbReference type="Rhea" id="RHEA:21824"/>
        <dbReference type="ChEBI" id="CHEBI:16452"/>
        <dbReference type="ChEBI" id="CHEBI:16810"/>
        <dbReference type="ChEBI" id="CHEBI:29985"/>
        <dbReference type="ChEBI" id="CHEBI:29991"/>
        <dbReference type="EC" id="2.6.1.1"/>
    </reaction>
</comment>
<evidence type="ECO:0000313" key="13">
    <source>
        <dbReference type="EMBL" id="QGR03338.1"/>
    </source>
</evidence>
<keyword evidence="6 11" id="KW-0032">Aminotransferase</keyword>
<dbReference type="AlphaFoldDB" id="A0AAE6QAP9"/>
<keyword evidence="7 11" id="KW-0808">Transferase</keyword>
<accession>A0AAE6QAP9</accession>
<evidence type="ECO:0000313" key="14">
    <source>
        <dbReference type="Proteomes" id="UP000422822"/>
    </source>
</evidence>
<dbReference type="InterPro" id="IPR015421">
    <property type="entry name" value="PyrdxlP-dep_Trfase_major"/>
</dbReference>
<dbReference type="PANTHER" id="PTHR46383">
    <property type="entry name" value="ASPARTATE AMINOTRANSFERASE"/>
    <property type="match status" value="1"/>
</dbReference>
<proteinExistence type="inferred from homology"/>
<dbReference type="Gene3D" id="3.40.640.10">
    <property type="entry name" value="Type I PLP-dependent aspartate aminotransferase-like (Major domain)"/>
    <property type="match status" value="1"/>
</dbReference>
<dbReference type="GO" id="GO:0004069">
    <property type="term" value="F:L-aspartate:2-oxoglutarate aminotransferase activity"/>
    <property type="evidence" value="ECO:0007669"/>
    <property type="project" value="UniProtKB-EC"/>
</dbReference>
<dbReference type="PRINTS" id="PR00753">
    <property type="entry name" value="ACCSYNTHASE"/>
</dbReference>
<sequence>MSFLAKRMGCIQPSPTLEIASQAQKLKMSGRDIISLSAGEPDFDTPEHIKQAAINALNLGKTKYTAVDGIIELKKAIISRLKQDHNLMYDVNQISVGNGAKQCIYNLFMSTLNDGDEVIIPAPYWVSYPDIVKIAGGNPVIVDCGNTSKLTADLLESVITEKTKWLILNSPNNPTGLVYTYDELKDIAQVLLKYRNVHVMTDDIYSKIVYDDVEFFTIAQVEPDLYSRVFLVNGVSKAYAMTGWRIGYIAGAAEVIKAISVIQSQSTTNPNSIAQFAAVEALTGDQEFLKERNNIFMARRDMMLDMINNTSLLFVEKPHGAFYVFISCKEAIGKTTKSGFCITSAMDFTKYLLEDYNVAVVPGEAFGVQGFFRVSYATSTKDVSEACNRILTACNKLLDR</sequence>
<name>A0AAE6QAP9_EHRRU</name>
<dbReference type="RefSeq" id="WP_158406516.1">
    <property type="nucleotide sequence ID" value="NZ_CP033454.1"/>
</dbReference>
<dbReference type="GO" id="GO:0030170">
    <property type="term" value="F:pyridoxal phosphate binding"/>
    <property type="evidence" value="ECO:0007669"/>
    <property type="project" value="InterPro"/>
</dbReference>
<comment type="catalytic activity">
    <reaction evidence="9">
        <text>L-arogenate + 2-oxoglutarate = prephenate + L-glutamate</text>
        <dbReference type="Rhea" id="RHEA:22880"/>
        <dbReference type="ChEBI" id="CHEBI:16810"/>
        <dbReference type="ChEBI" id="CHEBI:29934"/>
        <dbReference type="ChEBI" id="CHEBI:29985"/>
        <dbReference type="ChEBI" id="CHEBI:58180"/>
        <dbReference type="EC" id="2.6.1.79"/>
    </reaction>
</comment>
<comment type="subunit">
    <text evidence="5">Homodimer.</text>
</comment>
<evidence type="ECO:0000256" key="6">
    <source>
        <dbReference type="ARBA" id="ARBA00022576"/>
    </source>
</evidence>
<evidence type="ECO:0000256" key="4">
    <source>
        <dbReference type="ARBA" id="ARBA00007441"/>
    </source>
</evidence>
<evidence type="ECO:0000256" key="10">
    <source>
        <dbReference type="ARBA" id="ARBA00049185"/>
    </source>
</evidence>
<dbReference type="EC" id="2.6.1.-" evidence="11"/>
<feature type="domain" description="Aminotransferase class I/classII large" evidence="12">
    <location>
        <begin position="32"/>
        <end position="390"/>
    </location>
</feature>
<evidence type="ECO:0000256" key="9">
    <source>
        <dbReference type="ARBA" id="ARBA00047771"/>
    </source>
</evidence>
<gene>
    <name evidence="13" type="ORF">EDL80_01890</name>
</gene>
<reference evidence="13 14" key="1">
    <citation type="submission" date="2018-10" db="EMBL/GenBank/DDBJ databases">
        <title>Propagation and draft genome sequences of three atypical Erhlichia ruminantium isolates.</title>
        <authorList>
            <person name="Liebenberg J."/>
            <person name="Steyn H."/>
            <person name="Josemans A."/>
            <person name="Zweygarth E."/>
        </authorList>
    </citation>
    <scope>NUCLEOTIDE SEQUENCE [LARGE SCALE GENOMIC DNA]</scope>
    <source>
        <strain evidence="13 14">Omatjenne</strain>
    </source>
</reference>
<comment type="function">
    <text evidence="2">Catalyzes the reversible conversion of aspartate and 2-oxoglutarate to glutamate and oxaloacetate. Can also transaminate prephenate in the presence of glutamate.</text>
</comment>
<evidence type="ECO:0000256" key="5">
    <source>
        <dbReference type="ARBA" id="ARBA00011738"/>
    </source>
</evidence>